<accession>A0ABD3SGY4</accession>
<organism evidence="6 7">
    <name type="scientific">Cyclostephanos tholiformis</name>
    <dbReference type="NCBI Taxonomy" id="382380"/>
    <lineage>
        <taxon>Eukaryota</taxon>
        <taxon>Sar</taxon>
        <taxon>Stramenopiles</taxon>
        <taxon>Ochrophyta</taxon>
        <taxon>Bacillariophyta</taxon>
        <taxon>Coscinodiscophyceae</taxon>
        <taxon>Thalassiosirophycidae</taxon>
        <taxon>Stephanodiscales</taxon>
        <taxon>Stephanodiscaceae</taxon>
        <taxon>Cyclostephanos</taxon>
    </lineage>
</organism>
<feature type="region of interest" description="Disordered" evidence="4">
    <location>
        <begin position="1"/>
        <end position="57"/>
    </location>
</feature>
<keyword evidence="2" id="KW-0131">Cell cycle</keyword>
<keyword evidence="3" id="KW-0175">Coiled coil</keyword>
<feature type="coiled-coil region" evidence="3">
    <location>
        <begin position="422"/>
        <end position="449"/>
    </location>
</feature>
<feature type="compositionally biased region" description="Basic and acidic residues" evidence="4">
    <location>
        <begin position="42"/>
        <end position="52"/>
    </location>
</feature>
<feature type="region of interest" description="Disordered" evidence="4">
    <location>
        <begin position="879"/>
        <end position="898"/>
    </location>
</feature>
<evidence type="ECO:0000313" key="7">
    <source>
        <dbReference type="Proteomes" id="UP001530377"/>
    </source>
</evidence>
<comment type="caution">
    <text evidence="6">The sequence shown here is derived from an EMBL/GenBank/DDBJ whole genome shotgun (WGS) entry which is preliminary data.</text>
</comment>
<keyword evidence="1" id="KW-0132">Cell division</keyword>
<proteinExistence type="predicted"/>
<dbReference type="AlphaFoldDB" id="A0ABD3SGY4"/>
<sequence>MVQSEYESPSRSTNDGTLAEMIARMEDRMKSSATSSGDEGNGDDHHGSRRESIVGGKTVSEMSFEEKRLLFAPQRSTGSLVVGVESDDEGGIDTDWGGKEAILSYYPAFENASGVNIVSSVDWSSLSRSCKLAKIAFKDSASGQNVVRNMFMSHLRPLTVVLTLYVRRHCGRAERIEKRCSLAEIKAHTTEAKDALLFAMSCLALPCIEDPHAGKKSGEANASSEKQNGVEQYRIARQFRQELQEATVRGFTSRTSSYTLDDDHGERRASCHHFGLHIPLVEIINSDRSFSSLEGDITAHSGVDVDNHAKIVASIERGRYKVRVLAARLLCNIVTDSPLAAEIVLGDVPFSPKQDIINVRMSGLILGILDDDKVISWSDLVLNTAKVHTPDDKVGRGDLSEDREVLAAVAAALHNLLTSLEARESLLELDDEMKRRERLKKRREELFEAAKLHQMGDQFRDSILDEKKDPSEKLIDVDFEVASDGILLNGLLRSILPAKAMLIKSTFEMGRKSMSRPKLIPPISPENVSVSDSATEWISLILERIASHGLLSKMLMSAGGKSNSITPEQVVLVSCIRQAVDVYDSSISTWREGVTPRPHPLWGRADSSASGWSSLGSDSRTAVPVLLSLANEVEDMRLRVDALRQGHAELYDGEEDCTIRVIDDLCDILAQCLGRHAGPNINGSDRSKRCFIGDARSVLGRETSLISSCCKDLGRIVDRALIGNAGRNARELMLSPLDQQTAIIMVRLIGNIVYQCRYNQDLLRITPTPVFEVEVADNKSTSSKLSKSASSNATPRANNGLPIERTGLHVLLSATSLAPACFTLREWCVVAIRNAVEGNDANVATVSRLETNQVLSDTPELRRMGVKIDMDAKGNVRVNRTASGQQPSDLESDKINWA</sequence>
<feature type="domain" description="Ataxin-10" evidence="5">
    <location>
        <begin position="804"/>
        <end position="878"/>
    </location>
</feature>
<dbReference type="InterPro" id="IPR051374">
    <property type="entry name" value="Ataxin-10/CTR86_families"/>
</dbReference>
<evidence type="ECO:0000313" key="6">
    <source>
        <dbReference type="EMBL" id="KAL3823839.1"/>
    </source>
</evidence>
<evidence type="ECO:0000256" key="3">
    <source>
        <dbReference type="SAM" id="Coils"/>
    </source>
</evidence>
<feature type="compositionally biased region" description="Polar residues" evidence="4">
    <location>
        <begin position="1"/>
        <end position="16"/>
    </location>
</feature>
<evidence type="ECO:0000256" key="2">
    <source>
        <dbReference type="ARBA" id="ARBA00023306"/>
    </source>
</evidence>
<evidence type="ECO:0000256" key="4">
    <source>
        <dbReference type="SAM" id="MobiDB-lite"/>
    </source>
</evidence>
<reference evidence="6 7" key="1">
    <citation type="submission" date="2024-10" db="EMBL/GenBank/DDBJ databases">
        <title>Updated reference genomes for cyclostephanoid diatoms.</title>
        <authorList>
            <person name="Roberts W.R."/>
            <person name="Alverson A.J."/>
        </authorList>
    </citation>
    <scope>NUCLEOTIDE SEQUENCE [LARGE SCALE GENOMIC DNA]</scope>
    <source>
        <strain evidence="6 7">AJA228-03</strain>
    </source>
</reference>
<protein>
    <recommendedName>
        <fullName evidence="5">Ataxin-10 domain-containing protein</fullName>
    </recommendedName>
</protein>
<dbReference type="Pfam" id="PF09759">
    <property type="entry name" value="Atx10homo_assoc"/>
    <property type="match status" value="1"/>
</dbReference>
<dbReference type="EMBL" id="JALLPB020000028">
    <property type="protein sequence ID" value="KAL3823839.1"/>
    <property type="molecule type" value="Genomic_DNA"/>
</dbReference>
<evidence type="ECO:0000256" key="1">
    <source>
        <dbReference type="ARBA" id="ARBA00022618"/>
    </source>
</evidence>
<evidence type="ECO:0000259" key="5">
    <source>
        <dbReference type="Pfam" id="PF09759"/>
    </source>
</evidence>
<dbReference type="PANTHER" id="PTHR13255">
    <property type="entry name" value="ATAXIN-10"/>
    <property type="match status" value="1"/>
</dbReference>
<gene>
    <name evidence="6" type="ORF">ACHAXA_004111</name>
</gene>
<keyword evidence="7" id="KW-1185">Reference proteome</keyword>
<dbReference type="InterPro" id="IPR019156">
    <property type="entry name" value="Ataxin-10_domain"/>
</dbReference>
<feature type="compositionally biased region" description="Polar residues" evidence="4">
    <location>
        <begin position="879"/>
        <end position="889"/>
    </location>
</feature>
<dbReference type="GO" id="GO:0051301">
    <property type="term" value="P:cell division"/>
    <property type="evidence" value="ECO:0007669"/>
    <property type="project" value="UniProtKB-KW"/>
</dbReference>
<dbReference type="Proteomes" id="UP001530377">
    <property type="component" value="Unassembled WGS sequence"/>
</dbReference>
<name>A0ABD3SGY4_9STRA</name>
<dbReference type="PANTHER" id="PTHR13255:SF0">
    <property type="entry name" value="ATAXIN-10"/>
    <property type="match status" value="1"/>
</dbReference>